<protein>
    <submittedName>
        <fullName evidence="1">Uncharacterized protein</fullName>
    </submittedName>
</protein>
<dbReference type="AlphaFoldDB" id="A0A2G4YV41"/>
<evidence type="ECO:0000313" key="1">
    <source>
        <dbReference type="EMBL" id="PHZ86153.1"/>
    </source>
</evidence>
<sequence length="345" mass="39485">MIEAKIGNSTLNEEQICRYLELAKIHNFDAVVTISNQFAVLATHHPIKVSKKLTRRVDLFHWSWTYLRTQADYQLRVEENIDAEQKYILEEMVRYFDHKSSGVQSFDSMNKEWRNVCLKVKNKERLLKTTDEILNTVSAWHQEQRDLSLMLTRELGAPVNIKLSRAHKSDSEARLKDDSAFLCEKETLICQLHIPDAASVLTIDASLANRTISCSMEVLAPGDKKTTKARVNWLVRQFAKIEPGAIRVGAKWPGGSQITWSYLENLRDDPSTIQTENPNLVPHRFIVQTVLDMAGKFSGQRTFIEGLEKTVAEFYHSVGENLTEWVPPAPKFENARVEDILETAE</sequence>
<organism evidence="1 2">
    <name type="scientific">Paremcibacter congregatus</name>
    <dbReference type="NCBI Taxonomy" id="2043170"/>
    <lineage>
        <taxon>Bacteria</taxon>
        <taxon>Pseudomonadati</taxon>
        <taxon>Pseudomonadota</taxon>
        <taxon>Alphaproteobacteria</taxon>
        <taxon>Emcibacterales</taxon>
        <taxon>Emcibacteraceae</taxon>
        <taxon>Paremcibacter</taxon>
    </lineage>
</organism>
<evidence type="ECO:0000313" key="2">
    <source>
        <dbReference type="Proteomes" id="UP000229730"/>
    </source>
</evidence>
<proteinExistence type="predicted"/>
<name>A0A2G4YV41_9PROT</name>
<dbReference type="EMBL" id="PDEM01000009">
    <property type="protein sequence ID" value="PHZ86153.1"/>
    <property type="molecule type" value="Genomic_DNA"/>
</dbReference>
<reference evidence="1 2" key="1">
    <citation type="submission" date="2017-10" db="EMBL/GenBank/DDBJ databases">
        <title>Frigbacter circumglobatus gen. nov. sp. nov., isolated from sediment cultured in situ.</title>
        <authorList>
            <person name="Zhao Z."/>
        </authorList>
    </citation>
    <scope>NUCLEOTIDE SEQUENCE [LARGE SCALE GENOMIC DNA]</scope>
    <source>
        <strain evidence="1 2">ZYL</strain>
    </source>
</reference>
<gene>
    <name evidence="1" type="ORF">CRD36_05640</name>
</gene>
<keyword evidence="2" id="KW-1185">Reference proteome</keyword>
<dbReference type="Proteomes" id="UP000229730">
    <property type="component" value="Unassembled WGS sequence"/>
</dbReference>
<dbReference type="InParanoid" id="A0A2G4YV41"/>
<comment type="caution">
    <text evidence="1">The sequence shown here is derived from an EMBL/GenBank/DDBJ whole genome shotgun (WGS) entry which is preliminary data.</text>
</comment>
<accession>A0A2G4YV41</accession>